<dbReference type="Proteomes" id="UP001201812">
    <property type="component" value="Unassembled WGS sequence"/>
</dbReference>
<accession>A0AAD4N3W2</accession>
<evidence type="ECO:0000256" key="1">
    <source>
        <dbReference type="SAM" id="SignalP"/>
    </source>
</evidence>
<evidence type="ECO:0000313" key="3">
    <source>
        <dbReference type="Proteomes" id="UP001201812"/>
    </source>
</evidence>
<dbReference type="AlphaFoldDB" id="A0AAD4N3W2"/>
<keyword evidence="3" id="KW-1185">Reference proteome</keyword>
<feature type="signal peptide" evidence="1">
    <location>
        <begin position="1"/>
        <end position="25"/>
    </location>
</feature>
<proteinExistence type="predicted"/>
<dbReference type="EMBL" id="JAKKPZ010000013">
    <property type="protein sequence ID" value="KAI1714286.1"/>
    <property type="molecule type" value="Genomic_DNA"/>
</dbReference>
<name>A0AAD4N3W2_9BILA</name>
<feature type="chain" id="PRO_5041965741" evidence="1">
    <location>
        <begin position="26"/>
        <end position="124"/>
    </location>
</feature>
<reference evidence="2" key="1">
    <citation type="submission" date="2022-01" db="EMBL/GenBank/DDBJ databases">
        <title>Genome Sequence Resource for Two Populations of Ditylenchus destructor, the Migratory Endoparasitic Phytonematode.</title>
        <authorList>
            <person name="Zhang H."/>
            <person name="Lin R."/>
            <person name="Xie B."/>
        </authorList>
    </citation>
    <scope>NUCLEOTIDE SEQUENCE</scope>
    <source>
        <strain evidence="2">BazhouSP</strain>
    </source>
</reference>
<keyword evidence="1" id="KW-0732">Signal</keyword>
<gene>
    <name evidence="2" type="ORF">DdX_08378</name>
</gene>
<protein>
    <submittedName>
        <fullName evidence="2">Uncharacterized protein</fullName>
    </submittedName>
</protein>
<organism evidence="2 3">
    <name type="scientific">Ditylenchus destructor</name>
    <dbReference type="NCBI Taxonomy" id="166010"/>
    <lineage>
        <taxon>Eukaryota</taxon>
        <taxon>Metazoa</taxon>
        <taxon>Ecdysozoa</taxon>
        <taxon>Nematoda</taxon>
        <taxon>Chromadorea</taxon>
        <taxon>Rhabditida</taxon>
        <taxon>Tylenchina</taxon>
        <taxon>Tylenchomorpha</taxon>
        <taxon>Sphaerularioidea</taxon>
        <taxon>Anguinidae</taxon>
        <taxon>Anguininae</taxon>
        <taxon>Ditylenchus</taxon>
    </lineage>
</organism>
<evidence type="ECO:0000313" key="2">
    <source>
        <dbReference type="EMBL" id="KAI1714286.1"/>
    </source>
</evidence>
<comment type="caution">
    <text evidence="2">The sequence shown here is derived from an EMBL/GenBank/DDBJ whole genome shotgun (WGS) entry which is preliminary data.</text>
</comment>
<sequence length="124" mass="13785">MASFLYFALFAVIAFQLHCDKFVYGVEYRIPVHKFVLKPGPAHALSQTTTSWDPVGKLTLASPSSYKAVWDAVTALQSRLDEPKYNGKIKLFLSSTNFVVIDGKNNNSNDTINLSEHSCISLLD</sequence>